<feature type="transmembrane region" description="Helical" evidence="9">
    <location>
        <begin position="105"/>
        <end position="123"/>
    </location>
</feature>
<dbReference type="InterPro" id="IPR045378">
    <property type="entry name" value="LNT_N"/>
</dbReference>
<evidence type="ECO:0000256" key="4">
    <source>
        <dbReference type="ARBA" id="ARBA00022679"/>
    </source>
</evidence>
<keyword evidence="6 9" id="KW-1133">Transmembrane helix</keyword>
<feature type="transmembrane region" description="Helical" evidence="9">
    <location>
        <begin position="455"/>
        <end position="476"/>
    </location>
</feature>
<dbReference type="GO" id="GO:0042158">
    <property type="term" value="P:lipoprotein biosynthetic process"/>
    <property type="evidence" value="ECO:0007669"/>
    <property type="project" value="InterPro"/>
</dbReference>
<proteinExistence type="inferred from homology"/>
<dbReference type="GO" id="GO:0005886">
    <property type="term" value="C:plasma membrane"/>
    <property type="evidence" value="ECO:0007669"/>
    <property type="project" value="UniProtKB-SubCell"/>
</dbReference>
<dbReference type="Pfam" id="PF20154">
    <property type="entry name" value="LNT_N"/>
    <property type="match status" value="1"/>
</dbReference>
<keyword evidence="4 11" id="KW-0808">Transferase</keyword>
<comment type="subcellular location">
    <subcellularLocation>
        <location evidence="1">Cell membrane</location>
        <topology evidence="1">Multi-pass membrane protein</topology>
    </subcellularLocation>
</comment>
<dbReference type="PANTHER" id="PTHR38686">
    <property type="entry name" value="APOLIPOPROTEIN N-ACYLTRANSFERASE"/>
    <property type="match status" value="1"/>
</dbReference>
<name>A0A7I0IMS5_9LEPT</name>
<feature type="transmembrane region" description="Helical" evidence="9">
    <location>
        <begin position="184"/>
        <end position="204"/>
    </location>
</feature>
<feature type="domain" description="CN hydrolase" evidence="10">
    <location>
        <begin position="215"/>
        <end position="442"/>
    </location>
</feature>
<dbReference type="Pfam" id="PF00795">
    <property type="entry name" value="CN_hydrolase"/>
    <property type="match status" value="1"/>
</dbReference>
<keyword evidence="5 9" id="KW-0812">Transmembrane</keyword>
<organism evidence="11 12">
    <name type="scientific">Leptospira bouyouniensis</name>
    <dbReference type="NCBI Taxonomy" id="2484911"/>
    <lineage>
        <taxon>Bacteria</taxon>
        <taxon>Pseudomonadati</taxon>
        <taxon>Spirochaetota</taxon>
        <taxon>Spirochaetia</taxon>
        <taxon>Leptospirales</taxon>
        <taxon>Leptospiraceae</taxon>
        <taxon>Leptospira</taxon>
    </lineage>
</organism>
<evidence type="ECO:0000256" key="1">
    <source>
        <dbReference type="ARBA" id="ARBA00004651"/>
    </source>
</evidence>
<dbReference type="EMBL" id="RQFT01000010">
    <property type="protein sequence ID" value="TGL04770.1"/>
    <property type="molecule type" value="Genomic_DNA"/>
</dbReference>
<dbReference type="GO" id="GO:0016410">
    <property type="term" value="F:N-acyltransferase activity"/>
    <property type="evidence" value="ECO:0007669"/>
    <property type="project" value="InterPro"/>
</dbReference>
<protein>
    <submittedName>
        <fullName evidence="11">Acyltransferase</fullName>
    </submittedName>
</protein>
<feature type="transmembrane region" description="Helical" evidence="9">
    <location>
        <begin position="48"/>
        <end position="67"/>
    </location>
</feature>
<dbReference type="Gene3D" id="3.60.110.10">
    <property type="entry name" value="Carbon-nitrogen hydrolase"/>
    <property type="match status" value="1"/>
</dbReference>
<evidence type="ECO:0000256" key="8">
    <source>
        <dbReference type="ARBA" id="ARBA00023315"/>
    </source>
</evidence>
<comment type="caution">
    <text evidence="11">The sequence shown here is derived from an EMBL/GenBank/DDBJ whole genome shotgun (WGS) entry which is preliminary data.</text>
</comment>
<keyword evidence="7 9" id="KW-0472">Membrane</keyword>
<evidence type="ECO:0000256" key="5">
    <source>
        <dbReference type="ARBA" id="ARBA00022692"/>
    </source>
</evidence>
<feature type="transmembrane region" description="Helical" evidence="9">
    <location>
        <begin position="73"/>
        <end position="93"/>
    </location>
</feature>
<reference evidence="11 12" key="1">
    <citation type="journal article" date="2019" name="PLoS Negl. Trop. Dis.">
        <title>Revisiting the worldwide diversity of Leptospira species in the environment.</title>
        <authorList>
            <person name="Vincent A.T."/>
            <person name="Schiettekatte O."/>
            <person name="Bourhy P."/>
            <person name="Veyrier F.J."/>
            <person name="Picardeau M."/>
        </authorList>
    </citation>
    <scope>NUCLEOTIDE SEQUENCE [LARGE SCALE GENOMIC DNA]</scope>
    <source>
        <strain evidence="11 12">201800273</strain>
    </source>
</reference>
<sequence length="486" mass="55136">MKLISNQYILLIIGGVLVGFTGMNWNIPFFGWFVFVPFLRYIRLGYSFKLLLMSLVFFQILSTLRIVSEPFHLWIAVFSGLQAGFIFTILLWIWNFFRIRYPKSISPILSFAFLFTIVEWIGAYETDLGVWGMLANSQIGNLILLQSASIFGATGISFILYLFNVTFEHFFSEILDQKKLTHSTIKFTWITISILILTNVYGTFRLSLGIPGKQIRVADITSKFEIQTIWENPNENIKNTQLTIERTRMSAKQGANVVVWNEGAVLVTVEAEEEFLKLVSSIANEEQIEIIAAYIVQKTSGGFFFDNKLVWFAKDGKRRQTYYKQFLVPGEPVSKIPSEIKAIDTEFGRMSVAICYDFDSLRLTEIHSEYGSGITLIPASDWKGISPFHTEMAVIRGIENGSSIVRSARSGLSGVFDAYGRPKGTLDYFEENDGILISSVATSKLNTVYSRFGNWIVWIGIVNLLLSGCKIVYFVIKRSIEDPNEV</sequence>
<evidence type="ECO:0000256" key="7">
    <source>
        <dbReference type="ARBA" id="ARBA00023136"/>
    </source>
</evidence>
<dbReference type="PROSITE" id="PS50263">
    <property type="entry name" value="CN_HYDROLASE"/>
    <property type="match status" value="1"/>
</dbReference>
<evidence type="ECO:0000256" key="6">
    <source>
        <dbReference type="ARBA" id="ARBA00022989"/>
    </source>
</evidence>
<dbReference type="SUPFAM" id="SSF56317">
    <property type="entry name" value="Carbon-nitrogen hydrolase"/>
    <property type="match status" value="1"/>
</dbReference>
<evidence type="ECO:0000259" key="10">
    <source>
        <dbReference type="PROSITE" id="PS50263"/>
    </source>
</evidence>
<gene>
    <name evidence="11" type="ORF">EHQ43_10780</name>
</gene>
<keyword evidence="8 11" id="KW-0012">Acyltransferase</keyword>
<dbReference type="InterPro" id="IPR036526">
    <property type="entry name" value="C-N_Hydrolase_sf"/>
</dbReference>
<evidence type="ECO:0000313" key="12">
    <source>
        <dbReference type="Proteomes" id="UP000297641"/>
    </source>
</evidence>
<accession>A0A7I0IMS5</accession>
<feature type="transmembrane region" description="Helical" evidence="9">
    <location>
        <begin position="12"/>
        <end position="36"/>
    </location>
</feature>
<keyword evidence="3" id="KW-1003">Cell membrane</keyword>
<feature type="transmembrane region" description="Helical" evidence="9">
    <location>
        <begin position="143"/>
        <end position="163"/>
    </location>
</feature>
<dbReference type="AlphaFoldDB" id="A0A7I0IMS5"/>
<comment type="similarity">
    <text evidence="2">Belongs to the CN hydrolase family. Apolipoprotein N-acyltransferase subfamily.</text>
</comment>
<dbReference type="InterPro" id="IPR004563">
    <property type="entry name" value="Apolipo_AcylTrfase"/>
</dbReference>
<evidence type="ECO:0000313" key="11">
    <source>
        <dbReference type="EMBL" id="TGL04770.1"/>
    </source>
</evidence>
<dbReference type="InterPro" id="IPR003010">
    <property type="entry name" value="C-N_Hydrolase"/>
</dbReference>
<evidence type="ECO:0000256" key="9">
    <source>
        <dbReference type="SAM" id="Phobius"/>
    </source>
</evidence>
<dbReference type="PANTHER" id="PTHR38686:SF1">
    <property type="entry name" value="APOLIPOPROTEIN N-ACYLTRANSFERASE"/>
    <property type="match status" value="1"/>
</dbReference>
<dbReference type="RefSeq" id="WP_135771211.1">
    <property type="nucleotide sequence ID" value="NZ_RQFT01000010.1"/>
</dbReference>
<dbReference type="Proteomes" id="UP000297641">
    <property type="component" value="Unassembled WGS sequence"/>
</dbReference>
<evidence type="ECO:0000256" key="2">
    <source>
        <dbReference type="ARBA" id="ARBA00010065"/>
    </source>
</evidence>
<evidence type="ECO:0000256" key="3">
    <source>
        <dbReference type="ARBA" id="ARBA00022475"/>
    </source>
</evidence>